<sequence>MMLSSACSHRLLSLLNQAFLKCKEEEKQLEEQMRQGRALLQNRYETSVKGTSCRDVQTTAFIIFIFSSNRDADKPLKPDDVASEPQVEIQPSPEDLQEVELLNKALEKALKVRETSKTDPPSNKAPAPSSCPVTKERPLKALTNVTQKASKSATYHLNPPYKTVPDRRRGPRPGQRASSIKSAQLRPSEPPIPKKSNGGGGKQPGMKASSTRACSALPKLVSPPTTRSCPESLPPQKPSTLKEKGSSLRLPAEYQRAYMRRTRLWEKFFAIQDHLPASRPSFIQKLQTTFAPDAPKRSLFEIEEETVRWEREVRSWQQRADAAGNWQASGPARCQNRRSLLLLEALQEEVAKYQWELQNLQLVAEEYRHWAEKLSINTRCLESVGCPSGSIRSPPVLVYHHPSELCELSRSRLRVRELQQKIQLQKVFSEELLAEAQSWSESAPTSCLPFRAIYTQLCEGGDTFPVLVQDYS</sequence>
<comment type="caution">
    <text evidence="3">The sequence shown here is derived from an EMBL/GenBank/DDBJ whole genome shotgun (WGS) entry which is preliminary data.</text>
</comment>
<dbReference type="Pfam" id="PF15764">
    <property type="entry name" value="DUF4693"/>
    <property type="match status" value="1"/>
</dbReference>
<evidence type="ECO:0000313" key="3">
    <source>
        <dbReference type="EMBL" id="CAJ0957528.1"/>
    </source>
</evidence>
<accession>A0ABN9M3X0</accession>
<dbReference type="PANTHER" id="PTHR14870:SF1">
    <property type="entry name" value="TUBULIN EPSILON AND DELTA COMPLEX PROTEIN 2"/>
    <property type="match status" value="1"/>
</dbReference>
<name>A0ABN9M3X0_9NEOB</name>
<evidence type="ECO:0000313" key="4">
    <source>
        <dbReference type="Proteomes" id="UP001176940"/>
    </source>
</evidence>
<evidence type="ECO:0000256" key="1">
    <source>
        <dbReference type="SAM" id="Coils"/>
    </source>
</evidence>
<feature type="region of interest" description="Disordered" evidence="2">
    <location>
        <begin position="112"/>
        <end position="248"/>
    </location>
</feature>
<dbReference type="Proteomes" id="UP001176940">
    <property type="component" value="Unassembled WGS sequence"/>
</dbReference>
<evidence type="ECO:0000256" key="2">
    <source>
        <dbReference type="SAM" id="MobiDB-lite"/>
    </source>
</evidence>
<protein>
    <submittedName>
        <fullName evidence="3">Uncharacterized protein</fullName>
    </submittedName>
</protein>
<reference evidence="3" key="1">
    <citation type="submission" date="2023-07" db="EMBL/GenBank/DDBJ databases">
        <authorList>
            <person name="Stuckert A."/>
        </authorList>
    </citation>
    <scope>NUCLEOTIDE SEQUENCE</scope>
</reference>
<gene>
    <name evidence="3" type="ORF">RIMI_LOCUS15993512</name>
</gene>
<dbReference type="EMBL" id="CAUEEQ010043938">
    <property type="protein sequence ID" value="CAJ0957528.1"/>
    <property type="molecule type" value="Genomic_DNA"/>
</dbReference>
<feature type="compositionally biased region" description="Polar residues" evidence="2">
    <location>
        <begin position="143"/>
        <end position="155"/>
    </location>
</feature>
<dbReference type="PANTHER" id="PTHR14870">
    <property type="entry name" value="TUBULIN EPSILON AND DELTA COMPLEX PROTEIN 2"/>
    <property type="match status" value="1"/>
</dbReference>
<dbReference type="InterPro" id="IPR031518">
    <property type="entry name" value="DUF4693"/>
</dbReference>
<keyword evidence="4" id="KW-1185">Reference proteome</keyword>
<organism evidence="3 4">
    <name type="scientific">Ranitomeya imitator</name>
    <name type="common">mimic poison frog</name>
    <dbReference type="NCBI Taxonomy" id="111125"/>
    <lineage>
        <taxon>Eukaryota</taxon>
        <taxon>Metazoa</taxon>
        <taxon>Chordata</taxon>
        <taxon>Craniata</taxon>
        <taxon>Vertebrata</taxon>
        <taxon>Euteleostomi</taxon>
        <taxon>Amphibia</taxon>
        <taxon>Batrachia</taxon>
        <taxon>Anura</taxon>
        <taxon>Neobatrachia</taxon>
        <taxon>Hyloidea</taxon>
        <taxon>Dendrobatidae</taxon>
        <taxon>Dendrobatinae</taxon>
        <taxon>Ranitomeya</taxon>
    </lineage>
</organism>
<keyword evidence="1" id="KW-0175">Coiled coil</keyword>
<feature type="coiled-coil region" evidence="1">
    <location>
        <begin position="12"/>
        <end position="42"/>
    </location>
</feature>
<proteinExistence type="predicted"/>